<accession>A0A7J8S1R7</accession>
<evidence type="ECO:0000313" key="2">
    <source>
        <dbReference type="Proteomes" id="UP000593561"/>
    </source>
</evidence>
<gene>
    <name evidence="1" type="ORF">Godav_005829</name>
</gene>
<organism evidence="1 2">
    <name type="scientific">Gossypium davidsonii</name>
    <name type="common">Davidson's cotton</name>
    <name type="synonym">Gossypium klotzschianum subsp. davidsonii</name>
    <dbReference type="NCBI Taxonomy" id="34287"/>
    <lineage>
        <taxon>Eukaryota</taxon>
        <taxon>Viridiplantae</taxon>
        <taxon>Streptophyta</taxon>
        <taxon>Embryophyta</taxon>
        <taxon>Tracheophyta</taxon>
        <taxon>Spermatophyta</taxon>
        <taxon>Magnoliopsida</taxon>
        <taxon>eudicotyledons</taxon>
        <taxon>Gunneridae</taxon>
        <taxon>Pentapetalae</taxon>
        <taxon>rosids</taxon>
        <taxon>malvids</taxon>
        <taxon>Malvales</taxon>
        <taxon>Malvaceae</taxon>
        <taxon>Malvoideae</taxon>
        <taxon>Gossypium</taxon>
    </lineage>
</organism>
<dbReference type="EMBL" id="JABFAC010000008">
    <property type="protein sequence ID" value="MBA0620058.1"/>
    <property type="molecule type" value="Genomic_DNA"/>
</dbReference>
<reference evidence="1 2" key="1">
    <citation type="journal article" date="2019" name="Genome Biol. Evol.">
        <title>Insights into the evolution of the New World diploid cottons (Gossypium, subgenus Houzingenia) based on genome sequencing.</title>
        <authorList>
            <person name="Grover C.E."/>
            <person name="Arick M.A. 2nd"/>
            <person name="Thrash A."/>
            <person name="Conover J.L."/>
            <person name="Sanders W.S."/>
            <person name="Peterson D.G."/>
            <person name="Frelichowski J.E."/>
            <person name="Scheffler J.A."/>
            <person name="Scheffler B.E."/>
            <person name="Wendel J.F."/>
        </authorList>
    </citation>
    <scope>NUCLEOTIDE SEQUENCE [LARGE SCALE GENOMIC DNA]</scope>
    <source>
        <strain evidence="1">27</strain>
        <tissue evidence="1">Leaf</tissue>
    </source>
</reference>
<dbReference type="AlphaFoldDB" id="A0A7J8S1R7"/>
<evidence type="ECO:0000313" key="1">
    <source>
        <dbReference type="EMBL" id="MBA0620058.1"/>
    </source>
</evidence>
<dbReference type="Proteomes" id="UP000593561">
    <property type="component" value="Unassembled WGS sequence"/>
</dbReference>
<name>A0A7J8S1R7_GOSDV</name>
<protein>
    <submittedName>
        <fullName evidence="1">Uncharacterized protein</fullName>
    </submittedName>
</protein>
<proteinExistence type="predicted"/>
<comment type="caution">
    <text evidence="1">The sequence shown here is derived from an EMBL/GenBank/DDBJ whole genome shotgun (WGS) entry which is preliminary data.</text>
</comment>
<sequence>MAESIYRALRDGALEGELAPALTIKDSVASPFALQVFSHRPCRGFIFPEPIVLFGFAEKQRN</sequence>
<keyword evidence="2" id="KW-1185">Reference proteome</keyword>